<dbReference type="OrthoDB" id="4119328at2759"/>
<protein>
    <submittedName>
        <fullName evidence="2">Uncharacterized protein</fullName>
    </submittedName>
</protein>
<evidence type="ECO:0000313" key="3">
    <source>
        <dbReference type="Proteomes" id="UP000053328"/>
    </source>
</evidence>
<feature type="compositionally biased region" description="Low complexity" evidence="1">
    <location>
        <begin position="28"/>
        <end position="55"/>
    </location>
</feature>
<reference evidence="2 3" key="1">
    <citation type="submission" date="2015-01" db="EMBL/GenBank/DDBJ databases">
        <title>The Genome Sequence of Exophiala spinifera CBS89968.</title>
        <authorList>
            <consortium name="The Broad Institute Genomics Platform"/>
            <person name="Cuomo C."/>
            <person name="de Hoog S."/>
            <person name="Gorbushina A."/>
            <person name="Stielow B."/>
            <person name="Teixiera M."/>
            <person name="Abouelleil A."/>
            <person name="Chapman S.B."/>
            <person name="Priest M."/>
            <person name="Young S.K."/>
            <person name="Wortman J."/>
            <person name="Nusbaum C."/>
            <person name="Birren B."/>
        </authorList>
    </citation>
    <scope>NUCLEOTIDE SEQUENCE [LARGE SCALE GENOMIC DNA]</scope>
    <source>
        <strain evidence="2 3">CBS 89968</strain>
    </source>
</reference>
<dbReference type="VEuPathDB" id="FungiDB:PV08_11361"/>
<dbReference type="Proteomes" id="UP000053328">
    <property type="component" value="Unassembled WGS sequence"/>
</dbReference>
<feature type="region of interest" description="Disordered" evidence="1">
    <location>
        <begin position="1"/>
        <end position="56"/>
    </location>
</feature>
<proteinExistence type="predicted"/>
<feature type="compositionally biased region" description="Polar residues" evidence="1">
    <location>
        <begin position="143"/>
        <end position="153"/>
    </location>
</feature>
<dbReference type="RefSeq" id="XP_016230615.1">
    <property type="nucleotide sequence ID" value="XM_016385671.1"/>
</dbReference>
<accession>A0A0D2BGB6</accession>
<dbReference type="EMBL" id="KN847500">
    <property type="protein sequence ID" value="KIW10399.1"/>
    <property type="molecule type" value="Genomic_DNA"/>
</dbReference>
<dbReference type="HOGENOM" id="CLU_031391_0_0_1"/>
<feature type="region of interest" description="Disordered" evidence="1">
    <location>
        <begin position="118"/>
        <end position="168"/>
    </location>
</feature>
<name>A0A0D2BGB6_9EURO</name>
<feature type="compositionally biased region" description="Polar residues" evidence="1">
    <location>
        <begin position="246"/>
        <end position="263"/>
    </location>
</feature>
<dbReference type="AlphaFoldDB" id="A0A0D2BGB6"/>
<dbReference type="GeneID" id="27338444"/>
<keyword evidence="3" id="KW-1185">Reference proteome</keyword>
<evidence type="ECO:0000313" key="2">
    <source>
        <dbReference type="EMBL" id="KIW10399.1"/>
    </source>
</evidence>
<feature type="compositionally biased region" description="Polar residues" evidence="1">
    <location>
        <begin position="16"/>
        <end position="27"/>
    </location>
</feature>
<gene>
    <name evidence="2" type="ORF">PV08_11361</name>
</gene>
<organism evidence="2 3">
    <name type="scientific">Exophiala spinifera</name>
    <dbReference type="NCBI Taxonomy" id="91928"/>
    <lineage>
        <taxon>Eukaryota</taxon>
        <taxon>Fungi</taxon>
        <taxon>Dikarya</taxon>
        <taxon>Ascomycota</taxon>
        <taxon>Pezizomycotina</taxon>
        <taxon>Eurotiomycetes</taxon>
        <taxon>Chaetothyriomycetidae</taxon>
        <taxon>Chaetothyriales</taxon>
        <taxon>Herpotrichiellaceae</taxon>
        <taxon>Exophiala</taxon>
    </lineage>
</organism>
<sequence length="607" mass="65842">MESEDDMTTPRVLKAQTPSARENQISQSSRTTSRRFSSLSFRSLSGSWSSFWGRESSSRSHTDLSEESASYACVPFTAFVPSHHSISQPAQRRFPIYARNNPLSTYSCSSSVSRLPSNHVTIHKKARSKSTSSHKPDKLLAKSTPSPDTSQTPEGRKGSTFAIPSRAPFRRVLSKAMTTNTTLSGDSAHGDCSSVTEPSVLRRLPSTHHPSIEGVLRGHITDVGESSTLSRALPTLERGLHRQGSGRVSPNTAGSSETQATTYSGMFRPRGSVYYDAPNPLLVPPPPSAHSGIPSISASDASLIRQGLMSTNRIRLPPISALTIDTYTFMVHSNDPKYRAIAHVVFDLSAREQNSLHRNSDVNPYVPDPPYNIVQAYSGFLHELSIETSVSGPCVQVSQIGLSSVTYLNNGDRWVVVVSVGIKDTSLASRLSTSLRHRQSNNHMSPAMAMVDHFLDVLKTEKDDESVVVSAVIRYKHGFLPPDTKLVSNATVTIDHVAGIDACNRVVRDHYEEVAPAVLSALLPGVDDVALSTVSPPSHSQYARTLPMDGLRLLQDFDSLFGGGVGGALAVDLSIMEAYYLDAARDEVAVLAAPSLVRRLVKRLSNN</sequence>
<feature type="region of interest" description="Disordered" evidence="1">
    <location>
        <begin position="180"/>
        <end position="263"/>
    </location>
</feature>
<evidence type="ECO:0000256" key="1">
    <source>
        <dbReference type="SAM" id="MobiDB-lite"/>
    </source>
</evidence>